<sequence>MIQTAIFFLPTRLIESAFPPTNYPTMSMKNLCCVLLFVFPLCVSVQGQEALENTVAVEAESGFVSLFDGTSLNGWKKAEENSDAWQVVDGMLVCEGERCHLFYDGELAPLKNFHFKADVMTTPGSNAGIYFHTKYQATGWPKYGFECQVNVSHKDPKKTSSLYAVENVDADQLAANGIQDNQWYTQEIIVKGNEVTLKVNGKTMVQYTQPEDQKAFDKSFERLLGEGTFALQAHDPMSKVYFKNLRVKPLD</sequence>
<reference evidence="2 3" key="1">
    <citation type="submission" date="2019-02" db="EMBL/GenBank/DDBJ databases">
        <title>Deep-cultivation of Planctomycetes and their phenomic and genomic characterization uncovers novel biology.</title>
        <authorList>
            <person name="Wiegand S."/>
            <person name="Jogler M."/>
            <person name="Boedeker C."/>
            <person name="Pinto D."/>
            <person name="Vollmers J."/>
            <person name="Rivas-Marin E."/>
            <person name="Kohn T."/>
            <person name="Peeters S.H."/>
            <person name="Heuer A."/>
            <person name="Rast P."/>
            <person name="Oberbeckmann S."/>
            <person name="Bunk B."/>
            <person name="Jeske O."/>
            <person name="Meyerdierks A."/>
            <person name="Storesund J.E."/>
            <person name="Kallscheuer N."/>
            <person name="Luecker S."/>
            <person name="Lage O.M."/>
            <person name="Pohl T."/>
            <person name="Merkel B.J."/>
            <person name="Hornburger P."/>
            <person name="Mueller R.-W."/>
            <person name="Bruemmer F."/>
            <person name="Labrenz M."/>
            <person name="Spormann A.M."/>
            <person name="Op Den Camp H."/>
            <person name="Overmann J."/>
            <person name="Amann R."/>
            <person name="Jetten M.S.M."/>
            <person name="Mascher T."/>
            <person name="Medema M.H."/>
            <person name="Devos D.P."/>
            <person name="Kaster A.-K."/>
            <person name="Ovreas L."/>
            <person name="Rohde M."/>
            <person name="Galperin M.Y."/>
            <person name="Jogler C."/>
        </authorList>
    </citation>
    <scope>NUCLEOTIDE SEQUENCE [LARGE SCALE GENOMIC DNA]</scope>
    <source>
        <strain evidence="2 3">Pla22</strain>
    </source>
</reference>
<evidence type="ECO:0000259" key="1">
    <source>
        <dbReference type="Pfam" id="PF06439"/>
    </source>
</evidence>
<proteinExistence type="predicted"/>
<dbReference type="AlphaFoldDB" id="A0A5C5WS69"/>
<organism evidence="2 3">
    <name type="scientific">Rubripirellula amarantea</name>
    <dbReference type="NCBI Taxonomy" id="2527999"/>
    <lineage>
        <taxon>Bacteria</taxon>
        <taxon>Pseudomonadati</taxon>
        <taxon>Planctomycetota</taxon>
        <taxon>Planctomycetia</taxon>
        <taxon>Pirellulales</taxon>
        <taxon>Pirellulaceae</taxon>
        <taxon>Rubripirellula</taxon>
    </lineage>
</organism>
<accession>A0A5C5WS69</accession>
<gene>
    <name evidence="2" type="ORF">Pla22_06390</name>
</gene>
<keyword evidence="3" id="KW-1185">Reference proteome</keyword>
<comment type="caution">
    <text evidence="2">The sequence shown here is derived from an EMBL/GenBank/DDBJ whole genome shotgun (WGS) entry which is preliminary data.</text>
</comment>
<dbReference type="Pfam" id="PF06439">
    <property type="entry name" value="3keto-disac_hyd"/>
    <property type="match status" value="1"/>
</dbReference>
<dbReference type="InterPro" id="IPR010496">
    <property type="entry name" value="AL/BT2_dom"/>
</dbReference>
<dbReference type="GO" id="GO:0016787">
    <property type="term" value="F:hydrolase activity"/>
    <property type="evidence" value="ECO:0007669"/>
    <property type="project" value="InterPro"/>
</dbReference>
<evidence type="ECO:0000313" key="2">
    <source>
        <dbReference type="EMBL" id="TWT53011.1"/>
    </source>
</evidence>
<evidence type="ECO:0000313" key="3">
    <source>
        <dbReference type="Proteomes" id="UP000316598"/>
    </source>
</evidence>
<dbReference type="Gene3D" id="2.60.120.560">
    <property type="entry name" value="Exo-inulinase, domain 1"/>
    <property type="match status" value="1"/>
</dbReference>
<protein>
    <recommendedName>
        <fullName evidence="1">3-keto-alpha-glucoside-1,2-lyase/3-keto-2-hydroxy-glucal hydratase domain-containing protein</fullName>
    </recommendedName>
</protein>
<dbReference type="EMBL" id="SJPI01000001">
    <property type="protein sequence ID" value="TWT53011.1"/>
    <property type="molecule type" value="Genomic_DNA"/>
</dbReference>
<name>A0A5C5WS69_9BACT</name>
<dbReference type="Proteomes" id="UP000316598">
    <property type="component" value="Unassembled WGS sequence"/>
</dbReference>
<feature type="domain" description="3-keto-alpha-glucoside-1,2-lyase/3-keto-2-hydroxy-glucal hydratase" evidence="1">
    <location>
        <begin position="62"/>
        <end position="248"/>
    </location>
</feature>